<evidence type="ECO:0000256" key="2">
    <source>
        <dbReference type="ARBA" id="ARBA00022692"/>
    </source>
</evidence>
<reference evidence="7" key="1">
    <citation type="submission" date="2016-11" db="UniProtKB">
        <authorList>
            <consortium name="WormBaseParasite"/>
        </authorList>
    </citation>
    <scope>IDENTIFICATION</scope>
</reference>
<feature type="transmembrane region" description="Helical" evidence="5">
    <location>
        <begin position="245"/>
        <end position="265"/>
    </location>
</feature>
<protein>
    <submittedName>
        <fullName evidence="7">TPT domain-containing protein</fullName>
    </submittedName>
</protein>
<name>A0A1I8G0N5_9PLAT</name>
<feature type="transmembrane region" description="Helical" evidence="5">
    <location>
        <begin position="146"/>
        <end position="168"/>
    </location>
</feature>
<comment type="subcellular location">
    <subcellularLocation>
        <location evidence="1">Membrane</location>
        <topology evidence="1">Multi-pass membrane protein</topology>
    </subcellularLocation>
</comment>
<sequence>MAPMLSAYMYALFSFLMVIANKLLLTSYLFPSPAFLCLTQVSSTCLFLLTARAFGIVQFGASLSDAAGIFPLPIYFFGNLVFGLSGTQVVSLPMFTVLRRLCILMTFIGELIFLQRRGDNRGVGLAVFLMLLGASIAAMNDLTFDLAGYAFLMLNNLFTAAYGITLKLKTGSLSGLSKYGILYHCCSIAVLPCLALNLWTGEFSRVADYRGWSLPVVWALFCTSNLLQLFLLYSTIQCTADNGPLTTTVIGVLKNVLVTYLGMFIGRDYVFTLHNFMGLNVSTLGGVLYTYLTFKAPKVEPQKGTIIVR</sequence>
<dbReference type="AlphaFoldDB" id="A0A1I8G0N5"/>
<evidence type="ECO:0000313" key="7">
    <source>
        <dbReference type="WBParaSite" id="maker-uti_cns_0000539-snap-gene-0.6-mRNA-1"/>
    </source>
</evidence>
<feature type="transmembrane region" description="Helical" evidence="5">
    <location>
        <begin position="30"/>
        <end position="49"/>
    </location>
</feature>
<keyword evidence="4 5" id="KW-0472">Membrane</keyword>
<evidence type="ECO:0000256" key="1">
    <source>
        <dbReference type="ARBA" id="ARBA00004141"/>
    </source>
</evidence>
<keyword evidence="3 5" id="KW-1133">Transmembrane helix</keyword>
<evidence type="ECO:0000256" key="5">
    <source>
        <dbReference type="SAM" id="Phobius"/>
    </source>
</evidence>
<evidence type="ECO:0000313" key="6">
    <source>
        <dbReference type="Proteomes" id="UP000095280"/>
    </source>
</evidence>
<dbReference type="Proteomes" id="UP000095280">
    <property type="component" value="Unplaced"/>
</dbReference>
<organism evidence="6 7">
    <name type="scientific">Macrostomum lignano</name>
    <dbReference type="NCBI Taxonomy" id="282301"/>
    <lineage>
        <taxon>Eukaryota</taxon>
        <taxon>Metazoa</taxon>
        <taxon>Spiralia</taxon>
        <taxon>Lophotrochozoa</taxon>
        <taxon>Platyhelminthes</taxon>
        <taxon>Rhabditophora</taxon>
        <taxon>Macrostomorpha</taxon>
        <taxon>Macrostomida</taxon>
        <taxon>Macrostomidae</taxon>
        <taxon>Macrostomum</taxon>
    </lineage>
</organism>
<dbReference type="InterPro" id="IPR050186">
    <property type="entry name" value="TPT_transporter"/>
</dbReference>
<keyword evidence="2 5" id="KW-0812">Transmembrane</keyword>
<evidence type="ECO:0000256" key="4">
    <source>
        <dbReference type="ARBA" id="ARBA00023136"/>
    </source>
</evidence>
<keyword evidence="6" id="KW-1185">Reference proteome</keyword>
<dbReference type="PANTHER" id="PTHR11132">
    <property type="entry name" value="SOLUTE CARRIER FAMILY 35"/>
    <property type="match status" value="1"/>
</dbReference>
<dbReference type="GO" id="GO:0016020">
    <property type="term" value="C:membrane"/>
    <property type="evidence" value="ECO:0007669"/>
    <property type="project" value="UniProtKB-SubCell"/>
</dbReference>
<feature type="transmembrane region" description="Helical" evidence="5">
    <location>
        <begin position="7"/>
        <end position="24"/>
    </location>
</feature>
<proteinExistence type="predicted"/>
<feature type="transmembrane region" description="Helical" evidence="5">
    <location>
        <begin position="97"/>
        <end position="115"/>
    </location>
</feature>
<evidence type="ECO:0000256" key="3">
    <source>
        <dbReference type="ARBA" id="ARBA00022989"/>
    </source>
</evidence>
<accession>A0A1I8G0N5</accession>
<feature type="transmembrane region" description="Helical" evidence="5">
    <location>
        <begin position="180"/>
        <end position="200"/>
    </location>
</feature>
<feature type="transmembrane region" description="Helical" evidence="5">
    <location>
        <begin position="212"/>
        <end position="233"/>
    </location>
</feature>
<dbReference type="WBParaSite" id="maker-uti_cns_0000539-snap-gene-0.6-mRNA-1">
    <property type="protein sequence ID" value="maker-uti_cns_0000539-snap-gene-0.6-mRNA-1"/>
    <property type="gene ID" value="maker-uti_cns_0000539-snap-gene-0.6"/>
</dbReference>
<feature type="transmembrane region" description="Helical" evidence="5">
    <location>
        <begin position="271"/>
        <end position="292"/>
    </location>
</feature>
<feature type="transmembrane region" description="Helical" evidence="5">
    <location>
        <begin position="122"/>
        <end position="140"/>
    </location>
</feature>